<accession>A0A164I6J0</accession>
<dbReference type="InterPro" id="IPR029063">
    <property type="entry name" value="SAM-dependent_MTases_sf"/>
</dbReference>
<gene>
    <name evidence="1" type="ORF">AWN90_15625</name>
</gene>
<evidence type="ECO:0000313" key="2">
    <source>
        <dbReference type="Proteomes" id="UP000076512"/>
    </source>
</evidence>
<dbReference type="SUPFAM" id="SSF53335">
    <property type="entry name" value="S-adenosyl-L-methionine-dependent methyltransferases"/>
    <property type="match status" value="1"/>
</dbReference>
<comment type="caution">
    <text evidence="1">The sequence shown here is derived from an EMBL/GenBank/DDBJ whole genome shotgun (WGS) entry which is preliminary data.</text>
</comment>
<name>A0A164I6J0_9NOCA</name>
<dbReference type="RefSeq" id="WP_067581358.1">
    <property type="nucleotide sequence ID" value="NZ_JABMCZ010000002.1"/>
</dbReference>
<dbReference type="Gene3D" id="3.40.50.150">
    <property type="entry name" value="Vaccinia Virus protein VP39"/>
    <property type="match status" value="1"/>
</dbReference>
<evidence type="ECO:0000313" key="1">
    <source>
        <dbReference type="EMBL" id="KZM69146.1"/>
    </source>
</evidence>
<dbReference type="STRING" id="455432.AWN90_15625"/>
<organism evidence="1 2">
    <name type="scientific">Nocardia terpenica</name>
    <dbReference type="NCBI Taxonomy" id="455432"/>
    <lineage>
        <taxon>Bacteria</taxon>
        <taxon>Bacillati</taxon>
        <taxon>Actinomycetota</taxon>
        <taxon>Actinomycetes</taxon>
        <taxon>Mycobacteriales</taxon>
        <taxon>Nocardiaceae</taxon>
        <taxon>Nocardia</taxon>
    </lineage>
</organism>
<proteinExistence type="predicted"/>
<keyword evidence="2" id="KW-1185">Reference proteome</keyword>
<sequence length="351" mass="38150">MTDVDAYPRIMLIPSVGEYPIYDEKLYSVMTADTIRVEAFERAVRRHAPGRTVLDIGTGADANWALVAAEAGATRVWAVEALPEAAEKARALVAERGFDHIITVLTGTSREIDLPERVDVCVSETIGTIASSEGICAVFDDAARRLVRESGVFIPHRAETTAVPFDFDAVLAGADPTLMDEYAPYVERVFAAVGKSFDLRLCWTEIPPEGRLATPAVVEDIRFGGAAHEFGTTATPMRITRPGRFTGIALGIRLWVSPDDPAPIDSLDQQTSWLPLFVPADSDTPRTVTPGDEFTLTFGAQPGPDGIHPDYTLSARFTDADHNEITWAAPHHGSGNLGDNPFYRRVFPGAR</sequence>
<dbReference type="Proteomes" id="UP000076512">
    <property type="component" value="Unassembled WGS sequence"/>
</dbReference>
<dbReference type="GO" id="GO:0016274">
    <property type="term" value="F:protein-arginine N-methyltransferase activity"/>
    <property type="evidence" value="ECO:0007669"/>
    <property type="project" value="InterPro"/>
</dbReference>
<dbReference type="CDD" id="cd02440">
    <property type="entry name" value="AdoMet_MTases"/>
    <property type="match status" value="1"/>
</dbReference>
<dbReference type="PANTHER" id="PTHR11006:SF53">
    <property type="entry name" value="PROTEIN ARGININE N-METHYLTRANSFERASE 3"/>
    <property type="match status" value="1"/>
</dbReference>
<dbReference type="PANTHER" id="PTHR11006">
    <property type="entry name" value="PROTEIN ARGININE N-METHYLTRANSFERASE"/>
    <property type="match status" value="1"/>
</dbReference>
<reference evidence="1 2" key="1">
    <citation type="submission" date="2016-04" db="EMBL/GenBank/DDBJ databases">
        <authorList>
            <person name="Evans L.H."/>
            <person name="Alamgir A."/>
            <person name="Owens N."/>
            <person name="Weber N.D."/>
            <person name="Virtaneva K."/>
            <person name="Barbian K."/>
            <person name="Babar A."/>
            <person name="Rosenke K."/>
        </authorList>
    </citation>
    <scope>NUCLEOTIDE SEQUENCE [LARGE SCALE GENOMIC DNA]</scope>
    <source>
        <strain evidence="1 2">IFM 0406</strain>
    </source>
</reference>
<dbReference type="EMBL" id="LWGR01000021">
    <property type="protein sequence ID" value="KZM69146.1"/>
    <property type="molecule type" value="Genomic_DNA"/>
</dbReference>
<dbReference type="InterPro" id="IPR025799">
    <property type="entry name" value="Arg_MeTrfase"/>
</dbReference>
<protein>
    <recommendedName>
        <fullName evidence="3">SAM-dependent methyltransferase</fullName>
    </recommendedName>
</protein>
<dbReference type="OrthoDB" id="4772897at2"/>
<dbReference type="GO" id="GO:0042054">
    <property type="term" value="F:histone methyltransferase activity"/>
    <property type="evidence" value="ECO:0007669"/>
    <property type="project" value="TreeGrafter"/>
</dbReference>
<dbReference type="AlphaFoldDB" id="A0A164I6J0"/>
<evidence type="ECO:0008006" key="3">
    <source>
        <dbReference type="Google" id="ProtNLM"/>
    </source>
</evidence>